<organism evidence="1 2">
    <name type="scientific">Sphingomonas populi</name>
    <dbReference type="NCBI Taxonomy" id="2484750"/>
    <lineage>
        <taxon>Bacteria</taxon>
        <taxon>Pseudomonadati</taxon>
        <taxon>Pseudomonadota</taxon>
        <taxon>Alphaproteobacteria</taxon>
        <taxon>Sphingomonadales</taxon>
        <taxon>Sphingomonadaceae</taxon>
        <taxon>Sphingomonas</taxon>
    </lineage>
</organism>
<dbReference type="Proteomes" id="UP000292085">
    <property type="component" value="Unassembled WGS sequence"/>
</dbReference>
<accession>A0A4Q6Y8Q0</accession>
<proteinExistence type="predicted"/>
<evidence type="ECO:0000313" key="1">
    <source>
        <dbReference type="EMBL" id="RZF66524.1"/>
    </source>
</evidence>
<name>A0A4Q6Y8Q0_9SPHN</name>
<reference evidence="1 2" key="1">
    <citation type="submission" date="2019-02" db="EMBL/GenBank/DDBJ databases">
        <authorList>
            <person name="Li Y."/>
        </authorList>
    </citation>
    <scope>NUCLEOTIDE SEQUENCE [LARGE SCALE GENOMIC DNA]</scope>
    <source>
        <strain evidence="1 2">3-7</strain>
    </source>
</reference>
<dbReference type="RefSeq" id="WP_130154878.1">
    <property type="nucleotide sequence ID" value="NZ_SGIS01000001.1"/>
</dbReference>
<gene>
    <name evidence="1" type="ORF">EWE75_01335</name>
</gene>
<protein>
    <submittedName>
        <fullName evidence="1">Uncharacterized protein</fullName>
    </submittedName>
</protein>
<evidence type="ECO:0000313" key="2">
    <source>
        <dbReference type="Proteomes" id="UP000292085"/>
    </source>
</evidence>
<comment type="caution">
    <text evidence="1">The sequence shown here is derived from an EMBL/GenBank/DDBJ whole genome shotgun (WGS) entry which is preliminary data.</text>
</comment>
<keyword evidence="2" id="KW-1185">Reference proteome</keyword>
<sequence>MIDTAKVAMLRDMITWPSKVAIRDIIARRIYCIEAEKEYENPFTDPVEEMLFKTGLSIDRQYPKEYDEHQTGMDYRH</sequence>
<dbReference type="AlphaFoldDB" id="A0A4Q6Y8Q0"/>
<dbReference type="EMBL" id="SGIS01000001">
    <property type="protein sequence ID" value="RZF66524.1"/>
    <property type="molecule type" value="Genomic_DNA"/>
</dbReference>